<evidence type="ECO:0000256" key="1">
    <source>
        <dbReference type="SAM" id="Phobius"/>
    </source>
</evidence>
<gene>
    <name evidence="2" type="ORF">V3851_21225</name>
    <name evidence="3" type="ORF">V3851_23705</name>
</gene>
<protein>
    <submittedName>
        <fullName evidence="2">Uncharacterized protein</fullName>
    </submittedName>
</protein>
<keyword evidence="1" id="KW-1133">Transmembrane helix</keyword>
<evidence type="ECO:0000313" key="4">
    <source>
        <dbReference type="Proteomes" id="UP001306950"/>
    </source>
</evidence>
<comment type="caution">
    <text evidence="2">The sequence shown here is derived from an EMBL/GenBank/DDBJ whole genome shotgun (WGS) entry which is preliminary data.</text>
</comment>
<dbReference type="RefSeq" id="WP_331848543.1">
    <property type="nucleotide sequence ID" value="NZ_JAZHPZ010000014.1"/>
</dbReference>
<keyword evidence="1" id="KW-0812">Transmembrane</keyword>
<keyword evidence="1" id="KW-0472">Membrane</keyword>
<sequence>MVGLWFAFKILLFALCAGAIIAVIIFVPLSIYIIPYSLWLGNQHTMGRYVEKKNDKFFKIVKSATKVYGSWIRGKKPSF</sequence>
<keyword evidence="4" id="KW-1185">Reference proteome</keyword>
<accession>A0ABU7VX63</accession>
<evidence type="ECO:0000313" key="3">
    <source>
        <dbReference type="EMBL" id="MEF2968805.1"/>
    </source>
</evidence>
<dbReference type="Proteomes" id="UP001306950">
    <property type="component" value="Unassembled WGS sequence"/>
</dbReference>
<dbReference type="EMBL" id="JAZHPZ010000019">
    <property type="protein sequence ID" value="MEF2968805.1"/>
    <property type="molecule type" value="Genomic_DNA"/>
</dbReference>
<evidence type="ECO:0000313" key="2">
    <source>
        <dbReference type="EMBL" id="MEF2968360.1"/>
    </source>
</evidence>
<name>A0ABU7VX63_9BACL</name>
<proteinExistence type="predicted"/>
<feature type="transmembrane region" description="Helical" evidence="1">
    <location>
        <begin position="6"/>
        <end position="39"/>
    </location>
</feature>
<reference evidence="2 4" key="1">
    <citation type="submission" date="2024-02" db="EMBL/GenBank/DDBJ databases">
        <title>A nitrogen-fixing paenibacillus bacterium.</title>
        <authorList>
            <person name="Zhang W.L."/>
            <person name="Chen S.F."/>
        </authorList>
    </citation>
    <scope>NUCLEOTIDE SEQUENCE [LARGE SCALE GENOMIC DNA]</scope>
    <source>
        <strain evidence="2 4">M1</strain>
    </source>
</reference>
<organism evidence="2 4">
    <name type="scientific">Paenibacillus haidiansis</name>
    <dbReference type="NCBI Taxonomy" id="1574488"/>
    <lineage>
        <taxon>Bacteria</taxon>
        <taxon>Bacillati</taxon>
        <taxon>Bacillota</taxon>
        <taxon>Bacilli</taxon>
        <taxon>Bacillales</taxon>
        <taxon>Paenibacillaceae</taxon>
        <taxon>Paenibacillus</taxon>
    </lineage>
</organism>
<dbReference type="EMBL" id="JAZHPZ010000014">
    <property type="protein sequence ID" value="MEF2968360.1"/>
    <property type="molecule type" value="Genomic_DNA"/>
</dbReference>